<dbReference type="EMBL" id="WQMT02000004">
    <property type="protein sequence ID" value="KAG9224060.1"/>
    <property type="molecule type" value="Genomic_DNA"/>
</dbReference>
<evidence type="ECO:0000313" key="1">
    <source>
        <dbReference type="EMBL" id="KAG9224060.1"/>
    </source>
</evidence>
<dbReference type="Proteomes" id="UP000824881">
    <property type="component" value="Unassembled WGS sequence"/>
</dbReference>
<reference evidence="1 2" key="1">
    <citation type="journal article" date="2021" name="Appl. Environ. Microbiol.">
        <title>Genetic linkage and physical mapping for an oyster mushroom Pleurotus cornucopiae and QTL analysis for the trait cap color.</title>
        <authorList>
            <person name="Zhang Y."/>
            <person name="Gao W."/>
            <person name="Sonnenberg A."/>
            <person name="Chen Q."/>
            <person name="Zhang J."/>
            <person name="Huang C."/>
        </authorList>
    </citation>
    <scope>NUCLEOTIDE SEQUENCE [LARGE SCALE GENOMIC DNA]</scope>
    <source>
        <strain evidence="1">CCMSSC00406</strain>
    </source>
</reference>
<keyword evidence="2" id="KW-1185">Reference proteome</keyword>
<comment type="caution">
    <text evidence="1">The sequence shown here is derived from an EMBL/GenBank/DDBJ whole genome shotgun (WGS) entry which is preliminary data.</text>
</comment>
<protein>
    <submittedName>
        <fullName evidence="1">Uncharacterized protein</fullName>
    </submittedName>
</protein>
<accession>A0ACB7J1G6</accession>
<name>A0ACB7J1G6_PLECO</name>
<gene>
    <name evidence="1" type="ORF">CCMSSC00406_0010193</name>
</gene>
<organism evidence="1 2">
    <name type="scientific">Pleurotus cornucopiae</name>
    <name type="common">Cornucopia mushroom</name>
    <dbReference type="NCBI Taxonomy" id="5321"/>
    <lineage>
        <taxon>Eukaryota</taxon>
        <taxon>Fungi</taxon>
        <taxon>Dikarya</taxon>
        <taxon>Basidiomycota</taxon>
        <taxon>Agaricomycotina</taxon>
        <taxon>Agaricomycetes</taxon>
        <taxon>Agaricomycetidae</taxon>
        <taxon>Agaricales</taxon>
        <taxon>Pleurotineae</taxon>
        <taxon>Pleurotaceae</taxon>
        <taxon>Pleurotus</taxon>
    </lineage>
</organism>
<evidence type="ECO:0000313" key="2">
    <source>
        <dbReference type="Proteomes" id="UP000824881"/>
    </source>
</evidence>
<sequence>MDETGLFYVMPPDCGLRDQPSAGVKGNKKRLTYALTVNASGSEKHTPLVIGQAAKPRAFQKKMGAQLGFYYRHNAKAWMVTTIYQEWIKEWDKRLWREGRQVLLLQDNFSAHNPPDDLTNICVENFAANLTAHVQPDDQGIIRSDIYKIDQLEAMHIADAAWNNVDASTIRNCWAKAGILPNSLLSGAQSAPPHVPVSSLLNANLLDHDHSLTEQHLNESLKELQAHGVLRWKNMMNLDELLNPSEERILVNHSSEEEIFDAVMFQSATDMPIDDENTSDNEQVVPKPSRKDALMAVSVLRGYISDLDSPLFRRLEDSLASFGIQTQYEVSRTMKATKISDHFASI</sequence>
<proteinExistence type="predicted"/>